<dbReference type="GO" id="GO:0032933">
    <property type="term" value="P:SREBP signaling pathway"/>
    <property type="evidence" value="ECO:0007669"/>
    <property type="project" value="InterPro"/>
</dbReference>
<reference evidence="4" key="2">
    <citation type="journal article" date="2020" name="Nat. Commun.">
        <title>Large-scale genome sequencing of mycorrhizal fungi provides insights into the early evolution of symbiotic traits.</title>
        <authorList>
            <person name="Miyauchi S."/>
            <person name="Kiss E."/>
            <person name="Kuo A."/>
            <person name="Drula E."/>
            <person name="Kohler A."/>
            <person name="Sanchez-Garcia M."/>
            <person name="Morin E."/>
            <person name="Andreopoulos B."/>
            <person name="Barry K.W."/>
            <person name="Bonito G."/>
            <person name="Buee M."/>
            <person name="Carver A."/>
            <person name="Chen C."/>
            <person name="Cichocki N."/>
            <person name="Clum A."/>
            <person name="Culley D."/>
            <person name="Crous P.W."/>
            <person name="Fauchery L."/>
            <person name="Girlanda M."/>
            <person name="Hayes R.D."/>
            <person name="Keri Z."/>
            <person name="LaButti K."/>
            <person name="Lipzen A."/>
            <person name="Lombard V."/>
            <person name="Magnuson J."/>
            <person name="Maillard F."/>
            <person name="Murat C."/>
            <person name="Nolan M."/>
            <person name="Ohm R.A."/>
            <person name="Pangilinan J."/>
            <person name="Pereira M.F."/>
            <person name="Perotto S."/>
            <person name="Peter M."/>
            <person name="Pfister S."/>
            <person name="Riley R."/>
            <person name="Sitrit Y."/>
            <person name="Stielow J.B."/>
            <person name="Szollosi G."/>
            <person name="Zifcakova L."/>
            <person name="Stursova M."/>
            <person name="Spatafora J.W."/>
            <person name="Tedersoo L."/>
            <person name="Vaario L.M."/>
            <person name="Yamada A."/>
            <person name="Yan M."/>
            <person name="Wang P."/>
            <person name="Xu J."/>
            <person name="Bruns T."/>
            <person name="Baldrian P."/>
            <person name="Vilgalys R."/>
            <person name="Dunand C."/>
            <person name="Henrissat B."/>
            <person name="Grigoriev I.V."/>
            <person name="Hibbett D."/>
            <person name="Nagy L.G."/>
            <person name="Martin F.M."/>
        </authorList>
    </citation>
    <scope>NUCLEOTIDE SEQUENCE</scope>
    <source>
        <strain evidence="4">BED1</strain>
    </source>
</reference>
<keyword evidence="2" id="KW-0812">Transmembrane</keyword>
<keyword evidence="5" id="KW-1185">Reference proteome</keyword>
<accession>A0AAD4C0H2</accession>
<dbReference type="InterPro" id="IPR013715">
    <property type="entry name" value="DUF1746"/>
</dbReference>
<dbReference type="Proteomes" id="UP001194468">
    <property type="component" value="Unassembled WGS sequence"/>
</dbReference>
<evidence type="ECO:0000313" key="4">
    <source>
        <dbReference type="EMBL" id="KAF8444530.1"/>
    </source>
</evidence>
<proteinExistence type="predicted"/>
<dbReference type="AlphaFoldDB" id="A0AAD4C0H2"/>
<feature type="compositionally biased region" description="Low complexity" evidence="1">
    <location>
        <begin position="134"/>
        <end position="145"/>
    </location>
</feature>
<evidence type="ECO:0000256" key="2">
    <source>
        <dbReference type="SAM" id="Phobius"/>
    </source>
</evidence>
<protein>
    <recommendedName>
        <fullName evidence="3">DUF1746 domain-containing protein</fullName>
    </recommendedName>
</protein>
<comment type="caution">
    <text evidence="4">The sequence shown here is derived from an EMBL/GenBank/DDBJ whole genome shotgun (WGS) entry which is preliminary data.</text>
</comment>
<evidence type="ECO:0000259" key="3">
    <source>
        <dbReference type="Pfam" id="PF08508"/>
    </source>
</evidence>
<feature type="transmembrane region" description="Helical" evidence="2">
    <location>
        <begin position="20"/>
        <end position="38"/>
    </location>
</feature>
<evidence type="ECO:0000256" key="1">
    <source>
        <dbReference type="SAM" id="MobiDB-lite"/>
    </source>
</evidence>
<keyword evidence="2" id="KW-0472">Membrane</keyword>
<feature type="compositionally biased region" description="Basic and acidic residues" evidence="1">
    <location>
        <begin position="226"/>
        <end position="249"/>
    </location>
</feature>
<dbReference type="GO" id="GO:0005783">
    <property type="term" value="C:endoplasmic reticulum"/>
    <property type="evidence" value="ECO:0007669"/>
    <property type="project" value="TreeGrafter"/>
</dbReference>
<organism evidence="4 5">
    <name type="scientific">Boletus edulis BED1</name>
    <dbReference type="NCBI Taxonomy" id="1328754"/>
    <lineage>
        <taxon>Eukaryota</taxon>
        <taxon>Fungi</taxon>
        <taxon>Dikarya</taxon>
        <taxon>Basidiomycota</taxon>
        <taxon>Agaricomycotina</taxon>
        <taxon>Agaricomycetes</taxon>
        <taxon>Agaricomycetidae</taxon>
        <taxon>Boletales</taxon>
        <taxon>Boletineae</taxon>
        <taxon>Boletaceae</taxon>
        <taxon>Boletoideae</taxon>
        <taxon>Boletus</taxon>
    </lineage>
</organism>
<keyword evidence="2" id="KW-1133">Transmembrane helix</keyword>
<feature type="domain" description="DUF1746" evidence="3">
    <location>
        <begin position="15"/>
        <end position="117"/>
    </location>
</feature>
<dbReference type="EMBL" id="WHUW01000006">
    <property type="protein sequence ID" value="KAF8444530.1"/>
    <property type="molecule type" value="Genomic_DNA"/>
</dbReference>
<name>A0AAD4C0H2_BOLED</name>
<dbReference type="Pfam" id="PF08508">
    <property type="entry name" value="DUF1746"/>
    <property type="match status" value="1"/>
</dbReference>
<reference evidence="4" key="1">
    <citation type="submission" date="2019-10" db="EMBL/GenBank/DDBJ databases">
        <authorList>
            <consortium name="DOE Joint Genome Institute"/>
            <person name="Kuo A."/>
            <person name="Miyauchi S."/>
            <person name="Kiss E."/>
            <person name="Drula E."/>
            <person name="Kohler A."/>
            <person name="Sanchez-Garcia M."/>
            <person name="Andreopoulos B."/>
            <person name="Barry K.W."/>
            <person name="Bonito G."/>
            <person name="Buee M."/>
            <person name="Carver A."/>
            <person name="Chen C."/>
            <person name="Cichocki N."/>
            <person name="Clum A."/>
            <person name="Culley D."/>
            <person name="Crous P.W."/>
            <person name="Fauchery L."/>
            <person name="Girlanda M."/>
            <person name="Hayes R."/>
            <person name="Keri Z."/>
            <person name="LaButti K."/>
            <person name="Lipzen A."/>
            <person name="Lombard V."/>
            <person name="Magnuson J."/>
            <person name="Maillard F."/>
            <person name="Morin E."/>
            <person name="Murat C."/>
            <person name="Nolan M."/>
            <person name="Ohm R."/>
            <person name="Pangilinan J."/>
            <person name="Pereira M."/>
            <person name="Perotto S."/>
            <person name="Peter M."/>
            <person name="Riley R."/>
            <person name="Sitrit Y."/>
            <person name="Stielow B."/>
            <person name="Szollosi G."/>
            <person name="Zifcakova L."/>
            <person name="Stursova M."/>
            <person name="Spatafora J.W."/>
            <person name="Tedersoo L."/>
            <person name="Vaario L.-M."/>
            <person name="Yamada A."/>
            <person name="Yan M."/>
            <person name="Wang P."/>
            <person name="Xu J."/>
            <person name="Bruns T."/>
            <person name="Baldrian P."/>
            <person name="Vilgalys R."/>
            <person name="Henrissat B."/>
            <person name="Grigoriev I.V."/>
            <person name="Hibbett D."/>
            <person name="Nagy L.G."/>
            <person name="Martin F.M."/>
        </authorList>
    </citation>
    <scope>NUCLEOTIDE SEQUENCE</scope>
    <source>
        <strain evidence="4">BED1</strain>
    </source>
</reference>
<evidence type="ECO:0000313" key="5">
    <source>
        <dbReference type="Proteomes" id="UP001194468"/>
    </source>
</evidence>
<dbReference type="PANTHER" id="PTHR39405:SF1">
    <property type="entry name" value="DSC E3 UBIQUITIN LIGASE COMPLEX SUBUNIT 4"/>
    <property type="match status" value="1"/>
</dbReference>
<dbReference type="InterPro" id="IPR038967">
    <property type="entry name" value="Dsc4-like"/>
</dbReference>
<gene>
    <name evidence="4" type="ORF">L210DRAFT_964889</name>
</gene>
<dbReference type="PANTHER" id="PTHR39405">
    <property type="entry name" value="DSC E3 UBIQUITIN LIGASE COMPLEX SUBUNIT 4"/>
    <property type="match status" value="1"/>
</dbReference>
<dbReference type="GO" id="GO:0044695">
    <property type="term" value="C:Dsc E3 ubiquitin ligase complex"/>
    <property type="evidence" value="ECO:0007669"/>
    <property type="project" value="InterPro"/>
</dbReference>
<feature type="region of interest" description="Disordered" evidence="1">
    <location>
        <begin position="134"/>
        <end position="170"/>
    </location>
</feature>
<sequence length="258" mass="28988">MHKRHDVQRQHVIDSLDNLIFQLYTLSFFLSPTLLPLLCRVATQFIFYKPRDLDPKLSLRVWFLLLCASNTPSFWSHVTDGATEGRAVVLDFVGMGYLPSKAHLVSLDTLILCLQMLLTAISFEISLHSSSPADSESSAIPSSPAVSPPVSPALEIDRDDDDSRKKSHHHTPTMIIDLRFHHLINRLRNPIPLVSHVNLTTLPLPNTTPTPLSIHLRAILRRREEARRRVTDHPDPAETADSPRTEDVGRIPGSMAIE</sequence>
<feature type="region of interest" description="Disordered" evidence="1">
    <location>
        <begin position="226"/>
        <end position="258"/>
    </location>
</feature>